<dbReference type="Pfam" id="PF07715">
    <property type="entry name" value="Plug"/>
    <property type="match status" value="1"/>
</dbReference>
<dbReference type="InterPro" id="IPR039426">
    <property type="entry name" value="TonB-dep_rcpt-like"/>
</dbReference>
<keyword evidence="7 10" id="KW-0472">Membrane</keyword>
<dbReference type="CDD" id="cd01347">
    <property type="entry name" value="ligand_gated_channel"/>
    <property type="match status" value="1"/>
</dbReference>
<keyword evidence="4 10" id="KW-1134">Transmembrane beta strand</keyword>
<comment type="subcellular location">
    <subcellularLocation>
        <location evidence="1 10">Cell outer membrane</location>
        <topology evidence="1 10">Multi-pass membrane protein</topology>
    </subcellularLocation>
</comment>
<dbReference type="Gene3D" id="2.40.170.20">
    <property type="entry name" value="TonB-dependent receptor, beta-barrel domain"/>
    <property type="match status" value="1"/>
</dbReference>
<evidence type="ECO:0000256" key="8">
    <source>
        <dbReference type="ARBA" id="ARBA00023170"/>
    </source>
</evidence>
<evidence type="ECO:0000313" key="15">
    <source>
        <dbReference type="Proteomes" id="UP000596827"/>
    </source>
</evidence>
<dbReference type="AlphaFoldDB" id="A0A923MED7"/>
<evidence type="ECO:0000256" key="10">
    <source>
        <dbReference type="PROSITE-ProRule" id="PRU01360"/>
    </source>
</evidence>
<evidence type="ECO:0000256" key="2">
    <source>
        <dbReference type="ARBA" id="ARBA00009810"/>
    </source>
</evidence>
<dbReference type="PANTHER" id="PTHR32552">
    <property type="entry name" value="FERRICHROME IRON RECEPTOR-RELATED"/>
    <property type="match status" value="1"/>
</dbReference>
<dbReference type="InterPro" id="IPR036942">
    <property type="entry name" value="Beta-barrel_TonB_sf"/>
</dbReference>
<evidence type="ECO:0000313" key="14">
    <source>
        <dbReference type="EMBL" id="MBC5767759.1"/>
    </source>
</evidence>
<dbReference type="GO" id="GO:0015344">
    <property type="term" value="F:siderophore uptake transmembrane transporter activity"/>
    <property type="evidence" value="ECO:0007669"/>
    <property type="project" value="TreeGrafter"/>
</dbReference>
<keyword evidence="9 10" id="KW-0998">Cell outer membrane</keyword>
<dbReference type="InterPro" id="IPR000531">
    <property type="entry name" value="Beta-barrel_TonB"/>
</dbReference>
<evidence type="ECO:0000256" key="6">
    <source>
        <dbReference type="ARBA" id="ARBA00023077"/>
    </source>
</evidence>
<evidence type="ECO:0000256" key="11">
    <source>
        <dbReference type="RuleBase" id="RU003357"/>
    </source>
</evidence>
<dbReference type="PANTHER" id="PTHR32552:SF83">
    <property type="entry name" value="BLR3904 PROTEIN"/>
    <property type="match status" value="1"/>
</dbReference>
<dbReference type="GO" id="GO:0038023">
    <property type="term" value="F:signaling receptor activity"/>
    <property type="evidence" value="ECO:0007669"/>
    <property type="project" value="InterPro"/>
</dbReference>
<dbReference type="NCBIfam" id="TIGR01783">
    <property type="entry name" value="TonB-siderophor"/>
    <property type="match status" value="1"/>
</dbReference>
<evidence type="ECO:0000256" key="7">
    <source>
        <dbReference type="ARBA" id="ARBA00023136"/>
    </source>
</evidence>
<dbReference type="EMBL" id="JACORU010000012">
    <property type="protein sequence ID" value="MBC5767759.1"/>
    <property type="molecule type" value="Genomic_DNA"/>
</dbReference>
<dbReference type="PROSITE" id="PS52016">
    <property type="entry name" value="TONB_DEPENDENT_REC_3"/>
    <property type="match status" value="1"/>
</dbReference>
<dbReference type="Gene3D" id="2.170.130.10">
    <property type="entry name" value="TonB-dependent receptor, plug domain"/>
    <property type="match status" value="1"/>
</dbReference>
<keyword evidence="15" id="KW-1185">Reference proteome</keyword>
<dbReference type="Pfam" id="PF00593">
    <property type="entry name" value="TonB_dep_Rec_b-barrel"/>
    <property type="match status" value="1"/>
</dbReference>
<keyword evidence="3 10" id="KW-0813">Transport</keyword>
<dbReference type="SUPFAM" id="SSF56935">
    <property type="entry name" value="Porins"/>
    <property type="match status" value="1"/>
</dbReference>
<keyword evidence="8 14" id="KW-0675">Receptor</keyword>
<proteinExistence type="inferred from homology"/>
<evidence type="ECO:0000256" key="1">
    <source>
        <dbReference type="ARBA" id="ARBA00004571"/>
    </source>
</evidence>
<sequence>MLRPVVITDRSAAPTADVTGFGDVPLKDVPVSATVIDSRSIESSGARRLADLTQFDPSVTDAYNSPGYWDFLSIRGFTLDNRFNYRREGLPVSAETSVPLDNKERVEILKGTSGIQAGTSAPGGLVNYVVKRPTENDLRKVRIEATQRASLLGAVDLGGRFGNERAFGYRINAAYEQLRPLMRNLGGERHLFAVAADWRIDRSSVLEGEFELSRRTQPSQAGFSLLGSRLPAAPDPRLNLNNQPWSLPNVFEAASGTLRYERAINTAWRWSAKLGTQQLKTDDRIAFPFGCSAENNFDRYCSDGTYDLYDFRSENEKRRQDAAAIDLKGKFATGGVQHDLGVGLLASRVRNRFQDAAFNYVGTGSVQGTLFTPADPSLTDTNTNRDERSLEFSVQDAIRFNDRLTGWLGVRHTQLDRDSVRTNGTRRSSYDQGITTPWAALSYKLTPAVTAYANWGEGVESQVVPNRPSQYTNAGVALPALKSRQWELGAKGGTDTLGWQAALFQVTRPVSNLDACARLFITPCLGAYDGDQRHRGLELTGRWSQGGLRLDGGVTLLDAERRGSTAEPATNGKRPVNVPEFVLRANTAYRIASVPGLELQGRVSHEGSRPVLPDASITLPSWTRVDAALRYERRMGSVDTTWTLGVDNLLDRRYWRESPYQFGHVYLYPGAPRTLRVGLSAAL</sequence>
<protein>
    <submittedName>
        <fullName evidence="14">TonB-dependent siderophore receptor</fullName>
    </submittedName>
</protein>
<evidence type="ECO:0000259" key="13">
    <source>
        <dbReference type="Pfam" id="PF07715"/>
    </source>
</evidence>
<feature type="domain" description="TonB-dependent receptor plug" evidence="13">
    <location>
        <begin position="26"/>
        <end position="124"/>
    </location>
</feature>
<accession>A0A923MED7</accession>
<reference evidence="14" key="1">
    <citation type="submission" date="2020-08" db="EMBL/GenBank/DDBJ databases">
        <title>Ramlibacter sp. GTP1 16S ribosomal RNA gene genome sequencing and assembly.</title>
        <authorList>
            <person name="Kang M."/>
        </authorList>
    </citation>
    <scope>NUCLEOTIDE SEQUENCE</scope>
    <source>
        <strain evidence="14">GTP1</strain>
    </source>
</reference>
<dbReference type="Proteomes" id="UP000596827">
    <property type="component" value="Unassembled WGS sequence"/>
</dbReference>
<evidence type="ECO:0000256" key="9">
    <source>
        <dbReference type="ARBA" id="ARBA00023237"/>
    </source>
</evidence>
<keyword evidence="6 11" id="KW-0798">TonB box</keyword>
<evidence type="ECO:0000256" key="4">
    <source>
        <dbReference type="ARBA" id="ARBA00022452"/>
    </source>
</evidence>
<evidence type="ECO:0000259" key="12">
    <source>
        <dbReference type="Pfam" id="PF00593"/>
    </source>
</evidence>
<dbReference type="GO" id="GO:0009279">
    <property type="term" value="C:cell outer membrane"/>
    <property type="evidence" value="ECO:0007669"/>
    <property type="project" value="UniProtKB-SubCell"/>
</dbReference>
<organism evidence="14 15">
    <name type="scientific">Ramlibacter albus</name>
    <dbReference type="NCBI Taxonomy" id="2079448"/>
    <lineage>
        <taxon>Bacteria</taxon>
        <taxon>Pseudomonadati</taxon>
        <taxon>Pseudomonadota</taxon>
        <taxon>Betaproteobacteria</taxon>
        <taxon>Burkholderiales</taxon>
        <taxon>Comamonadaceae</taxon>
        <taxon>Ramlibacter</taxon>
    </lineage>
</organism>
<comment type="similarity">
    <text evidence="2 10 11">Belongs to the TonB-dependent receptor family.</text>
</comment>
<keyword evidence="5 10" id="KW-0812">Transmembrane</keyword>
<evidence type="ECO:0000256" key="3">
    <source>
        <dbReference type="ARBA" id="ARBA00022448"/>
    </source>
</evidence>
<evidence type="ECO:0000256" key="5">
    <source>
        <dbReference type="ARBA" id="ARBA00022692"/>
    </source>
</evidence>
<feature type="domain" description="TonB-dependent receptor-like beta-barrel" evidence="12">
    <location>
        <begin position="198"/>
        <end position="649"/>
    </location>
</feature>
<comment type="caution">
    <text evidence="14">The sequence shown here is derived from an EMBL/GenBank/DDBJ whole genome shotgun (WGS) entry which is preliminary data.</text>
</comment>
<dbReference type="GO" id="GO:0015891">
    <property type="term" value="P:siderophore transport"/>
    <property type="evidence" value="ECO:0007669"/>
    <property type="project" value="InterPro"/>
</dbReference>
<dbReference type="InterPro" id="IPR037066">
    <property type="entry name" value="Plug_dom_sf"/>
</dbReference>
<gene>
    <name evidence="14" type="ORF">H8R02_25060</name>
</gene>
<dbReference type="InterPro" id="IPR010105">
    <property type="entry name" value="TonB_sidphr_rcpt"/>
</dbReference>
<dbReference type="InterPro" id="IPR012910">
    <property type="entry name" value="Plug_dom"/>
</dbReference>
<name>A0A923MED7_9BURK</name>